<feature type="region of interest" description="Disordered" evidence="1">
    <location>
        <begin position="79"/>
        <end position="99"/>
    </location>
</feature>
<name>A0ABU8B2V7_9BRAD</name>
<reference evidence="2 3" key="1">
    <citation type="submission" date="2024-02" db="EMBL/GenBank/DDBJ databases">
        <title>Adaptive strategies in a cosmopolitan and abundant soil bacterium.</title>
        <authorList>
            <person name="Carini P."/>
        </authorList>
    </citation>
    <scope>NUCLEOTIDE SEQUENCE [LARGE SCALE GENOMIC DNA]</scope>
    <source>
        <strain evidence="2 3">AZCC 1608</strain>
    </source>
</reference>
<evidence type="ECO:0000313" key="2">
    <source>
        <dbReference type="EMBL" id="MEH2552865.1"/>
    </source>
</evidence>
<evidence type="ECO:0008006" key="4">
    <source>
        <dbReference type="Google" id="ProtNLM"/>
    </source>
</evidence>
<protein>
    <recommendedName>
        <fullName evidence="4">Histidine kinase</fullName>
    </recommendedName>
</protein>
<proteinExistence type="predicted"/>
<accession>A0ABU8B2V7</accession>
<dbReference type="EMBL" id="JAZHRV010000001">
    <property type="protein sequence ID" value="MEH2552865.1"/>
    <property type="molecule type" value="Genomic_DNA"/>
</dbReference>
<dbReference type="Proteomes" id="UP001364224">
    <property type="component" value="Unassembled WGS sequence"/>
</dbReference>
<evidence type="ECO:0000256" key="1">
    <source>
        <dbReference type="SAM" id="MobiDB-lite"/>
    </source>
</evidence>
<gene>
    <name evidence="2" type="ORF">V1286_000394</name>
</gene>
<comment type="caution">
    <text evidence="2">The sequence shown here is derived from an EMBL/GenBank/DDBJ whole genome shotgun (WGS) entry which is preliminary data.</text>
</comment>
<feature type="compositionally biased region" description="Polar residues" evidence="1">
    <location>
        <begin position="88"/>
        <end position="99"/>
    </location>
</feature>
<evidence type="ECO:0000313" key="3">
    <source>
        <dbReference type="Proteomes" id="UP001364224"/>
    </source>
</evidence>
<keyword evidence="3" id="KW-1185">Reference proteome</keyword>
<organism evidence="2 3">
    <name type="scientific">Bradyrhizobium algeriense</name>
    <dbReference type="NCBI Taxonomy" id="634784"/>
    <lineage>
        <taxon>Bacteria</taxon>
        <taxon>Pseudomonadati</taxon>
        <taxon>Pseudomonadota</taxon>
        <taxon>Alphaproteobacteria</taxon>
        <taxon>Hyphomicrobiales</taxon>
        <taxon>Nitrobacteraceae</taxon>
        <taxon>Bradyrhizobium</taxon>
    </lineage>
</organism>
<sequence>MQKVIEFRGPKSEAVAEPLAAPPSMERILAVVNSLSRTLDCIKTMCATEPNGPVRDKLETERANLVIGLFVARVAAMRVSSGEPVPDSASSTLPTASRR</sequence>